<dbReference type="InterPro" id="IPR011701">
    <property type="entry name" value="MFS"/>
</dbReference>
<gene>
    <name evidence="7" type="ORF">P280DRAFT_154898</name>
</gene>
<feature type="transmembrane region" description="Helical" evidence="6">
    <location>
        <begin position="174"/>
        <end position="192"/>
    </location>
</feature>
<keyword evidence="3 6" id="KW-1133">Transmembrane helix</keyword>
<dbReference type="InterPro" id="IPR036259">
    <property type="entry name" value="MFS_trans_sf"/>
</dbReference>
<dbReference type="EMBL" id="MU006799">
    <property type="protein sequence ID" value="KAF2636287.1"/>
    <property type="molecule type" value="Genomic_DNA"/>
</dbReference>
<evidence type="ECO:0000256" key="4">
    <source>
        <dbReference type="ARBA" id="ARBA00023136"/>
    </source>
</evidence>
<feature type="transmembrane region" description="Helical" evidence="6">
    <location>
        <begin position="39"/>
        <end position="60"/>
    </location>
</feature>
<feature type="transmembrane region" description="Helical" evidence="6">
    <location>
        <begin position="404"/>
        <end position="421"/>
    </location>
</feature>
<dbReference type="PANTHER" id="PTHR23507">
    <property type="entry name" value="ZGC:174356"/>
    <property type="match status" value="1"/>
</dbReference>
<feature type="transmembrane region" description="Helical" evidence="6">
    <location>
        <begin position="204"/>
        <end position="226"/>
    </location>
</feature>
<dbReference type="PANTHER" id="PTHR23507:SF1">
    <property type="entry name" value="FI18259P1-RELATED"/>
    <property type="match status" value="1"/>
</dbReference>
<proteinExistence type="predicted"/>
<name>A0A6A6RMD6_9PLEO</name>
<protein>
    <submittedName>
        <fullName evidence="7">MFS general substrate transporter</fullName>
    </submittedName>
</protein>
<dbReference type="OrthoDB" id="194139at2759"/>
<evidence type="ECO:0000313" key="7">
    <source>
        <dbReference type="EMBL" id="KAF2636287.1"/>
    </source>
</evidence>
<dbReference type="SUPFAM" id="SSF103473">
    <property type="entry name" value="MFS general substrate transporter"/>
    <property type="match status" value="1"/>
</dbReference>
<reference evidence="7" key="1">
    <citation type="journal article" date="2020" name="Stud. Mycol.">
        <title>101 Dothideomycetes genomes: a test case for predicting lifestyles and emergence of pathogens.</title>
        <authorList>
            <person name="Haridas S."/>
            <person name="Albert R."/>
            <person name="Binder M."/>
            <person name="Bloem J."/>
            <person name="Labutti K."/>
            <person name="Salamov A."/>
            <person name="Andreopoulos B."/>
            <person name="Baker S."/>
            <person name="Barry K."/>
            <person name="Bills G."/>
            <person name="Bluhm B."/>
            <person name="Cannon C."/>
            <person name="Castanera R."/>
            <person name="Culley D."/>
            <person name="Daum C."/>
            <person name="Ezra D."/>
            <person name="Gonzalez J."/>
            <person name="Henrissat B."/>
            <person name="Kuo A."/>
            <person name="Liang C."/>
            <person name="Lipzen A."/>
            <person name="Lutzoni F."/>
            <person name="Magnuson J."/>
            <person name="Mondo S."/>
            <person name="Nolan M."/>
            <person name="Ohm R."/>
            <person name="Pangilinan J."/>
            <person name="Park H.-J."/>
            <person name="Ramirez L."/>
            <person name="Alfaro M."/>
            <person name="Sun H."/>
            <person name="Tritt A."/>
            <person name="Yoshinaga Y."/>
            <person name="Zwiers L.-H."/>
            <person name="Turgeon B."/>
            <person name="Goodwin S."/>
            <person name="Spatafora J."/>
            <person name="Crous P."/>
            <person name="Grigoriev I."/>
        </authorList>
    </citation>
    <scope>NUCLEOTIDE SEQUENCE</scope>
    <source>
        <strain evidence="7">CBS 473.64</strain>
    </source>
</reference>
<organism evidence="7 8">
    <name type="scientific">Massarina eburnea CBS 473.64</name>
    <dbReference type="NCBI Taxonomy" id="1395130"/>
    <lineage>
        <taxon>Eukaryota</taxon>
        <taxon>Fungi</taxon>
        <taxon>Dikarya</taxon>
        <taxon>Ascomycota</taxon>
        <taxon>Pezizomycotina</taxon>
        <taxon>Dothideomycetes</taxon>
        <taxon>Pleosporomycetidae</taxon>
        <taxon>Pleosporales</taxon>
        <taxon>Massarineae</taxon>
        <taxon>Massarinaceae</taxon>
        <taxon>Massarina</taxon>
    </lineage>
</organism>
<feature type="compositionally biased region" description="Basic and acidic residues" evidence="5">
    <location>
        <begin position="20"/>
        <end position="29"/>
    </location>
</feature>
<feature type="transmembrane region" description="Helical" evidence="6">
    <location>
        <begin position="348"/>
        <end position="367"/>
    </location>
</feature>
<evidence type="ECO:0000256" key="3">
    <source>
        <dbReference type="ARBA" id="ARBA00022989"/>
    </source>
</evidence>
<feature type="transmembrane region" description="Helical" evidence="6">
    <location>
        <begin position="441"/>
        <end position="460"/>
    </location>
</feature>
<feature type="transmembrane region" description="Helical" evidence="6">
    <location>
        <begin position="472"/>
        <end position="496"/>
    </location>
</feature>
<keyword evidence="2 6" id="KW-0812">Transmembrane</keyword>
<dbReference type="Proteomes" id="UP000799753">
    <property type="component" value="Unassembled WGS sequence"/>
</dbReference>
<keyword evidence="8" id="KW-1185">Reference proteome</keyword>
<evidence type="ECO:0000256" key="1">
    <source>
        <dbReference type="ARBA" id="ARBA00004141"/>
    </source>
</evidence>
<evidence type="ECO:0000256" key="2">
    <source>
        <dbReference type="ARBA" id="ARBA00022692"/>
    </source>
</evidence>
<dbReference type="GO" id="GO:0016020">
    <property type="term" value="C:membrane"/>
    <property type="evidence" value="ECO:0007669"/>
    <property type="project" value="UniProtKB-SubCell"/>
</dbReference>
<feature type="transmembrane region" description="Helical" evidence="6">
    <location>
        <begin position="379"/>
        <end position="398"/>
    </location>
</feature>
<feature type="region of interest" description="Disordered" evidence="5">
    <location>
        <begin position="1"/>
        <end position="32"/>
    </location>
</feature>
<feature type="transmembrane region" description="Helical" evidence="6">
    <location>
        <begin position="138"/>
        <end position="162"/>
    </location>
</feature>
<dbReference type="AlphaFoldDB" id="A0A6A6RMD6"/>
<comment type="subcellular location">
    <subcellularLocation>
        <location evidence="1">Membrane</location>
        <topology evidence="1">Multi-pass membrane protein</topology>
    </subcellularLocation>
</comment>
<evidence type="ECO:0000256" key="5">
    <source>
        <dbReference type="SAM" id="MobiDB-lite"/>
    </source>
</evidence>
<sequence>MAVQSPREPHEESANLLVSHDADVDREGDGPPPAKKKHWLYIVGLIFLLIAIIDVGAFLADAPRTRVFESNICLAYYEEHDPSKIGPDGSVAESECKIDEIQQKLAMIFGWQDTFDGIPGILLAVPFGALADKWGRKWIFAIALAGLQFNMAWVLLICYFRSLPLELTWFSSAFYFIGGGPMVAVAVGMTMIADVTPPEKRTSVFLYATGAVLSSEMVAPVMSAKLMEKGDWLPLLLALAIQQVGVTLAVLCPETLHMQDLPEPRDSDAARIELAKKEEGSSFGFRAQMANFRDVFLFLKSDKMLMLVVFSFLGNRAGRSGLSLIIRYASKRYKWEIKKAALLLSFRAATNLVSVAVFIPGVNYILLKCLRIPAHWADVWLARGSIVLLAVSFFIMGIAVEPPLLIIGLLIYNLGTGYAAAMRSIAIHVVGGQSSPDVGKLMSLLAITESIGLMFAGPLVNELFKWGMDMGSTWLGLPFLGISVLYGLMTFVTFIISVKDKDVEYVEVASDEEEEEEEVEANVRHTG</sequence>
<keyword evidence="4 6" id="KW-0472">Membrane</keyword>
<feature type="transmembrane region" description="Helical" evidence="6">
    <location>
        <begin position="305"/>
        <end position="328"/>
    </location>
</feature>
<evidence type="ECO:0000313" key="8">
    <source>
        <dbReference type="Proteomes" id="UP000799753"/>
    </source>
</evidence>
<accession>A0A6A6RMD6</accession>
<dbReference type="Gene3D" id="1.20.1250.20">
    <property type="entry name" value="MFS general substrate transporter like domains"/>
    <property type="match status" value="1"/>
</dbReference>
<dbReference type="Pfam" id="PF07690">
    <property type="entry name" value="MFS_1"/>
    <property type="match status" value="1"/>
</dbReference>
<evidence type="ECO:0000256" key="6">
    <source>
        <dbReference type="SAM" id="Phobius"/>
    </source>
</evidence>
<dbReference type="GO" id="GO:0022857">
    <property type="term" value="F:transmembrane transporter activity"/>
    <property type="evidence" value="ECO:0007669"/>
    <property type="project" value="InterPro"/>
</dbReference>